<feature type="compositionally biased region" description="Pro residues" evidence="3">
    <location>
        <begin position="577"/>
        <end position="589"/>
    </location>
</feature>
<feature type="compositionally biased region" description="Basic and acidic residues" evidence="3">
    <location>
        <begin position="890"/>
        <end position="901"/>
    </location>
</feature>
<evidence type="ECO:0000256" key="1">
    <source>
        <dbReference type="ARBA" id="ARBA00022443"/>
    </source>
</evidence>
<feature type="compositionally biased region" description="Low complexity" evidence="3">
    <location>
        <begin position="550"/>
        <end position="569"/>
    </location>
</feature>
<feature type="compositionally biased region" description="Basic and acidic residues" evidence="3">
    <location>
        <begin position="200"/>
        <end position="219"/>
    </location>
</feature>
<dbReference type="PROSITE" id="PS50002">
    <property type="entry name" value="SH3"/>
    <property type="match status" value="1"/>
</dbReference>
<feature type="compositionally biased region" description="Pro residues" evidence="3">
    <location>
        <begin position="642"/>
        <end position="658"/>
    </location>
</feature>
<feature type="region of interest" description="Disordered" evidence="3">
    <location>
        <begin position="1"/>
        <end position="119"/>
    </location>
</feature>
<dbReference type="PRINTS" id="PR01217">
    <property type="entry name" value="PRICHEXTENSN"/>
</dbReference>
<dbReference type="CTD" id="23623"/>
<dbReference type="InterPro" id="IPR047343">
    <property type="entry name" value="RUSC1_2"/>
</dbReference>
<dbReference type="PANTHER" id="PTHR15591:SF11">
    <property type="entry name" value="AP-4 COMPLEX ACCESSORY SUBUNIT RUSC1"/>
    <property type="match status" value="1"/>
</dbReference>
<gene>
    <name evidence="6" type="primary">rusc1</name>
</gene>
<dbReference type="InterPro" id="IPR004012">
    <property type="entry name" value="Run_dom"/>
</dbReference>
<evidence type="ECO:0000256" key="3">
    <source>
        <dbReference type="SAM" id="MobiDB-lite"/>
    </source>
</evidence>
<feature type="compositionally biased region" description="Polar residues" evidence="3">
    <location>
        <begin position="69"/>
        <end position="84"/>
    </location>
</feature>
<dbReference type="Gene3D" id="2.30.30.40">
    <property type="entry name" value="SH3 Domains"/>
    <property type="match status" value="1"/>
</dbReference>
<feature type="compositionally biased region" description="Pro residues" evidence="3">
    <location>
        <begin position="600"/>
        <end position="615"/>
    </location>
</feature>
<dbReference type="Gene3D" id="1.20.58.900">
    <property type="match status" value="1"/>
</dbReference>
<dbReference type="Pfam" id="PF02759">
    <property type="entry name" value="RUN"/>
    <property type="match status" value="1"/>
</dbReference>
<dbReference type="KEGG" id="oau:116315669"/>
<reference evidence="6" key="1">
    <citation type="submission" date="2025-08" db="UniProtKB">
        <authorList>
            <consortium name="Ensembl"/>
        </authorList>
    </citation>
    <scope>IDENTIFICATION</scope>
</reference>
<evidence type="ECO:0008006" key="8">
    <source>
        <dbReference type="Google" id="ProtNLM"/>
    </source>
</evidence>
<feature type="compositionally biased region" description="Basic and acidic residues" evidence="3">
    <location>
        <begin position="1036"/>
        <end position="1055"/>
    </location>
</feature>
<feature type="compositionally biased region" description="Polar residues" evidence="3">
    <location>
        <begin position="1487"/>
        <end position="1502"/>
    </location>
</feature>
<feature type="region of interest" description="Disordered" evidence="3">
    <location>
        <begin position="1036"/>
        <end position="1065"/>
    </location>
</feature>
<feature type="region of interest" description="Disordered" evidence="3">
    <location>
        <begin position="882"/>
        <end position="949"/>
    </location>
</feature>
<evidence type="ECO:0000259" key="4">
    <source>
        <dbReference type="PROSITE" id="PS50002"/>
    </source>
</evidence>
<feature type="compositionally biased region" description="Polar residues" evidence="3">
    <location>
        <begin position="291"/>
        <end position="309"/>
    </location>
</feature>
<keyword evidence="1 2" id="KW-0728">SH3 domain</keyword>
<feature type="compositionally biased region" description="Polar residues" evidence="3">
    <location>
        <begin position="1357"/>
        <end position="1374"/>
    </location>
</feature>
<feature type="region of interest" description="Disordered" evidence="3">
    <location>
        <begin position="550"/>
        <end position="679"/>
    </location>
</feature>
<feature type="region of interest" description="Disordered" evidence="3">
    <location>
        <begin position="479"/>
        <end position="530"/>
    </location>
</feature>
<feature type="domain" description="RUN" evidence="5">
    <location>
        <begin position="1146"/>
        <end position="1290"/>
    </location>
</feature>
<dbReference type="InterPro" id="IPR001452">
    <property type="entry name" value="SH3_domain"/>
</dbReference>
<dbReference type="OMA" id="KLYKTHD"/>
<feature type="compositionally biased region" description="Low complexity" evidence="3">
    <location>
        <begin position="590"/>
        <end position="599"/>
    </location>
</feature>
<dbReference type="InterPro" id="IPR037213">
    <property type="entry name" value="Run_dom_sf"/>
</dbReference>
<evidence type="ECO:0000313" key="7">
    <source>
        <dbReference type="Proteomes" id="UP000472276"/>
    </source>
</evidence>
<feature type="region of interest" description="Disordered" evidence="3">
    <location>
        <begin position="740"/>
        <end position="865"/>
    </location>
</feature>
<dbReference type="CDD" id="cd11958">
    <property type="entry name" value="SH3_RUSC1"/>
    <property type="match status" value="1"/>
</dbReference>
<keyword evidence="7" id="KW-1185">Reference proteome</keyword>
<feature type="compositionally biased region" description="Basic and acidic residues" evidence="3">
    <location>
        <begin position="761"/>
        <end position="785"/>
    </location>
</feature>
<dbReference type="PROSITE" id="PS50826">
    <property type="entry name" value="RUN"/>
    <property type="match status" value="1"/>
</dbReference>
<feature type="compositionally biased region" description="Low complexity" evidence="3">
    <location>
        <begin position="170"/>
        <end position="187"/>
    </location>
</feature>
<dbReference type="InterPro" id="IPR036028">
    <property type="entry name" value="SH3-like_dom_sf"/>
</dbReference>
<dbReference type="SUPFAM" id="SSF50044">
    <property type="entry name" value="SH3-domain"/>
    <property type="match status" value="1"/>
</dbReference>
<feature type="compositionally biased region" description="Pro residues" evidence="3">
    <location>
        <begin position="667"/>
        <end position="679"/>
    </location>
</feature>
<dbReference type="RefSeq" id="XP_039475870.1">
    <property type="nucleotide sequence ID" value="XM_039619936.1"/>
</dbReference>
<evidence type="ECO:0000259" key="5">
    <source>
        <dbReference type="PROSITE" id="PS50826"/>
    </source>
</evidence>
<feature type="compositionally biased region" description="Polar residues" evidence="3">
    <location>
        <begin position="902"/>
        <end position="911"/>
    </location>
</feature>
<feature type="region of interest" description="Disordered" evidence="3">
    <location>
        <begin position="291"/>
        <end position="363"/>
    </location>
</feature>
<feature type="region of interest" description="Disordered" evidence="3">
    <location>
        <begin position="1516"/>
        <end position="1547"/>
    </location>
</feature>
<sequence length="1610" mass="175834">MQSSQPPKPRRFDVSRRTNNLAAPKSHGPGFQREDKNMNTITTPSPRRATKGPTAPSRTRVGVQPRAPVSQSRLSSQKQGSTVSKPAKPKPKNGRASAATQIVPAADPPPPLPSVLPVDPNCNEPSLPCLCCDGRSPQDNNSMFNHNHNNNNTVSLRHQLQLPPPPAPMPLRQDGTGAKEQAQAKAQMEISACPAASLENEEKISDENTEVDNKKNAKVEEDDEEESSGDIEIDDEEEDNDDDDDEDDDTLVPSCCDCPPSLLEFSLSSSTSSSSTSISSCSDLESDCADQSASICSSQDQDNLSVSLSSKDHSLPQGPDSKPPARSPPSLPLNRNPFCLTSHSPSPPCSPDEGYPSALDSPSPDYLGVKDDSEVTKLGLLDFLESVGEFGKMERFSQVIQVARWDLDGEQHWDVLRDRLDHLDRLEKVNREVKLAYIARLHEKGLDLGDLDEQDLSDVMDEMGNIDIPWKLYKTHDETMGESQEFSDAGVDLTAPSDCEDPLVPDSLTPSPVEPPPRPPKPPARHASVSSDLHTYINISRETTSMAVSTSPTLSTFSPNSSSPTFTTFRCEKSLPSSPPSIPPLPASKPVPYLTLYTTPSPPPSIPTPTPPIPPPRKRHLARKEAQRLAALQAEQEKTPMSLPPPTTRPPPLPPPPVISVSSSSPPAIPPPPTLPPPPSFHALDVEIRKLLMLAGLTQAELLKLSPELGVCVGGLEDEGDGDNFMKPKSLESQEFSLRYREEESEPDTQLVARDQWIGTEKLEGDQKADIAEEGKKKEEGRDTQRTTSFTEMARRRKKNTGLAFDQYYSLSNTHEDKAKNVSFGASRYSAEPPESPPPPPPPRPLPPIPPSLPSLKVSTLPANSEQPERFDWLIAFTPECEAPPQLPPIEKRKAYVETQKKPNSSGTSPGSAPKVTTFKELRFRNKSASPPTKVITEPDPDPTIITPDPDILYNLKWRKQKEGSDGNQWEYTSQAQALFMQPPPALTSMAALQEMLQRADKEGGQLELCPSQKIGCSVSDNSLWTLDREWEGEEIKKEEKQGKDKQKEEVEVRGQADGGRTFESRTSAVRSVSFAGSVLKTDTPWMGEDVKHPMRGLGLSSLCLQEKKALVGAVSVAVEAILAQFSSSRTVVQKALSGDSAINPSLGRLVLQCLCPALHSLLTDGLKPYQSDLIAGRRPNSAWSLVQASTRAGPKTHALFNLQVRVGELPQLRQSKHRFNAFLLGLLNTKLLDFWLSYLQSCSDVLETYYHPTSFMRLSQTACQPLFEELLLVLQPLSLLTFNLDLLFQHHHLEPESHRPEIPSPPFPDPGSQLSTKETAINGSQSKTPDSRYSESLSEVDFGSPDHQAAKDAKSSPVTNSENGGSGASTDTSFGPIKASVTQEETSPQLLWVQEKEIEDLPPPNVEEDSLAQQAGQVIQQGWGAVVRWGGRLSQNLAELSLSAVKKDEMNTDLPDLQAQAGSDYTPVSGGTQVPWGLSRLFGASKTPTSPTGHTQPTRRPSQWFAPGVTALTRMVSSSSTPMPRRIPETLGETGSESEEDVDTLEMKDKPRPLRSVRTLCDHAGSGSELSFHKGEELVVLGGVDQDWIRCRQGDKEGLVPIGYTSLIM</sequence>
<proteinExistence type="predicted"/>
<reference evidence="6" key="2">
    <citation type="submission" date="2025-09" db="UniProtKB">
        <authorList>
            <consortium name="Ensembl"/>
        </authorList>
    </citation>
    <scope>IDENTIFICATION</scope>
</reference>
<dbReference type="Pfam" id="PF00018">
    <property type="entry name" value="SH3_1"/>
    <property type="match status" value="1"/>
</dbReference>
<evidence type="ECO:0000313" key="6">
    <source>
        <dbReference type="Ensembl" id="ENSOABP00000030835.1"/>
    </source>
</evidence>
<dbReference type="Proteomes" id="UP000472276">
    <property type="component" value="Unassembled WGS sequence"/>
</dbReference>
<feature type="compositionally biased region" description="Pro residues" evidence="3">
    <location>
        <begin position="512"/>
        <end position="522"/>
    </location>
</feature>
<dbReference type="PANTHER" id="PTHR15591">
    <property type="entry name" value="RUN AND SH3 DOMAIN CONTAINING"/>
    <property type="match status" value="1"/>
</dbReference>
<feature type="region of interest" description="Disordered" evidence="3">
    <location>
        <begin position="1297"/>
        <end position="1376"/>
    </location>
</feature>
<feature type="region of interest" description="Disordered" evidence="3">
    <location>
        <begin position="157"/>
        <end position="257"/>
    </location>
</feature>
<accession>A0A668TU72</accession>
<protein>
    <recommendedName>
        <fullName evidence="8">RUN and SH3 domain containing 1</fullName>
    </recommendedName>
</protein>
<feature type="region of interest" description="Disordered" evidence="3">
    <location>
        <begin position="1485"/>
        <end position="1504"/>
    </location>
</feature>
<dbReference type="SMART" id="SM00326">
    <property type="entry name" value="SH3"/>
    <property type="match status" value="1"/>
</dbReference>
<dbReference type="SUPFAM" id="SSF140741">
    <property type="entry name" value="RUN domain-like"/>
    <property type="match status" value="1"/>
</dbReference>
<evidence type="ECO:0000256" key="2">
    <source>
        <dbReference type="PROSITE-ProRule" id="PRU00192"/>
    </source>
</evidence>
<dbReference type="Ensembl" id="ENSOABT00000031683.2">
    <property type="protein sequence ID" value="ENSOABP00000030835.1"/>
    <property type="gene ID" value="ENSOABG00000014243.2"/>
</dbReference>
<feature type="compositionally biased region" description="Pro residues" evidence="3">
    <location>
        <begin position="834"/>
        <end position="853"/>
    </location>
</feature>
<feature type="compositionally biased region" description="Pro residues" evidence="3">
    <location>
        <begin position="321"/>
        <end position="331"/>
    </location>
</feature>
<dbReference type="GO" id="GO:0031410">
    <property type="term" value="C:cytoplasmic vesicle"/>
    <property type="evidence" value="ECO:0007669"/>
    <property type="project" value="TreeGrafter"/>
</dbReference>
<dbReference type="SMART" id="SM00593">
    <property type="entry name" value="RUN"/>
    <property type="match status" value="1"/>
</dbReference>
<name>A0A668TU72_OREAU</name>
<feature type="domain" description="SH3" evidence="4">
    <location>
        <begin position="1553"/>
        <end position="1610"/>
    </location>
</feature>
<feature type="compositionally biased region" description="Acidic residues" evidence="3">
    <location>
        <begin position="220"/>
        <end position="250"/>
    </location>
</feature>
<dbReference type="GeneID" id="116315669"/>
<organism evidence="6 7">
    <name type="scientific">Oreochromis aureus</name>
    <name type="common">Israeli tilapia</name>
    <name type="synonym">Chromis aureus</name>
    <dbReference type="NCBI Taxonomy" id="47969"/>
    <lineage>
        <taxon>Eukaryota</taxon>
        <taxon>Metazoa</taxon>
        <taxon>Chordata</taxon>
        <taxon>Craniata</taxon>
        <taxon>Vertebrata</taxon>
        <taxon>Euteleostomi</taxon>
        <taxon>Actinopterygii</taxon>
        <taxon>Neopterygii</taxon>
        <taxon>Teleostei</taxon>
        <taxon>Neoteleostei</taxon>
        <taxon>Acanthomorphata</taxon>
        <taxon>Ovalentaria</taxon>
        <taxon>Cichlomorphae</taxon>
        <taxon>Cichliformes</taxon>
        <taxon>Cichlidae</taxon>
        <taxon>African cichlids</taxon>
        <taxon>Pseudocrenilabrinae</taxon>
        <taxon>Oreochromini</taxon>
        <taxon>Oreochromis</taxon>
    </lineage>
</organism>
<feature type="compositionally biased region" description="Polar residues" evidence="3">
    <location>
        <begin position="1313"/>
        <end position="1329"/>
    </location>
</feature>